<dbReference type="PROSITE" id="PS51257">
    <property type="entry name" value="PROKAR_LIPOPROTEIN"/>
    <property type="match status" value="1"/>
</dbReference>
<feature type="chain" id="PRO_5026311726" description="Lipoprotein" evidence="1">
    <location>
        <begin position="19"/>
        <end position="106"/>
    </location>
</feature>
<proteinExistence type="predicted"/>
<protein>
    <recommendedName>
        <fullName evidence="4">Lipoprotein</fullName>
    </recommendedName>
</protein>
<gene>
    <name evidence="2" type="ORF">G8E03_05460</name>
</gene>
<evidence type="ECO:0000256" key="1">
    <source>
        <dbReference type="SAM" id="SignalP"/>
    </source>
</evidence>
<dbReference type="RefSeq" id="WP_166189523.1">
    <property type="nucleotide sequence ID" value="NZ_CP049811.1"/>
</dbReference>
<dbReference type="EMBL" id="CP049811">
    <property type="protein sequence ID" value="QIK40260.1"/>
    <property type="molecule type" value="Genomic_DNA"/>
</dbReference>
<name>A0A6G7VK38_9RHOB</name>
<dbReference type="KEGG" id="mon:G8E03_05460"/>
<feature type="signal peptide" evidence="1">
    <location>
        <begin position="1"/>
        <end position="18"/>
    </location>
</feature>
<sequence length="106" mass="11248">MLRNLVLCLAILSGCATGGGAVQPATPDVAQEVVQRVLQMDCGELSATERTLSLIEEGQVLARILLASGRLAGTGLTEGLLGQTEEARRQTGQLVDFMQLVRLCPR</sequence>
<reference evidence="2 3" key="1">
    <citation type="submission" date="2020-03" db="EMBL/GenBank/DDBJ databases">
        <title>Complete genome sequence of Monaibacterium sp. ALG8 with diverse plasmids.</title>
        <authorList>
            <person name="Sun C."/>
        </authorList>
    </citation>
    <scope>NUCLEOTIDE SEQUENCE [LARGE SCALE GENOMIC DNA]</scope>
    <source>
        <strain evidence="2 3">ALG8</strain>
    </source>
</reference>
<evidence type="ECO:0000313" key="2">
    <source>
        <dbReference type="EMBL" id="QIK40260.1"/>
    </source>
</evidence>
<keyword evidence="1" id="KW-0732">Signal</keyword>
<evidence type="ECO:0008006" key="4">
    <source>
        <dbReference type="Google" id="ProtNLM"/>
    </source>
</evidence>
<dbReference type="AlphaFoldDB" id="A0A6G7VK38"/>
<evidence type="ECO:0000313" key="3">
    <source>
        <dbReference type="Proteomes" id="UP000500791"/>
    </source>
</evidence>
<accession>A0A6G7VK38</accession>
<organism evidence="2 3">
    <name type="scientific">Pontivivens nitratireducens</name>
    <dbReference type="NCBI Taxonomy" id="2758038"/>
    <lineage>
        <taxon>Bacteria</taxon>
        <taxon>Pseudomonadati</taxon>
        <taxon>Pseudomonadota</taxon>
        <taxon>Alphaproteobacteria</taxon>
        <taxon>Rhodobacterales</taxon>
        <taxon>Paracoccaceae</taxon>
        <taxon>Pontivivens</taxon>
    </lineage>
</organism>
<dbReference type="Proteomes" id="UP000500791">
    <property type="component" value="Chromosome"/>
</dbReference>
<keyword evidence="3" id="KW-1185">Reference proteome</keyword>